<dbReference type="Gene3D" id="1.25.40.20">
    <property type="entry name" value="Ankyrin repeat-containing domain"/>
    <property type="match status" value="1"/>
</dbReference>
<dbReference type="InParanoid" id="D2W3Y9"/>
<dbReference type="SUPFAM" id="SSF48403">
    <property type="entry name" value="Ankyrin repeat"/>
    <property type="match status" value="1"/>
</dbReference>
<name>D2W3Y9_NAEGR</name>
<dbReference type="PROSITE" id="PS50297">
    <property type="entry name" value="ANK_REP_REGION"/>
    <property type="match status" value="1"/>
</dbReference>
<keyword evidence="1" id="KW-0040">ANK repeat</keyword>
<dbReference type="RefSeq" id="XP_002668964.1">
    <property type="nucleotide sequence ID" value="XM_002668918.1"/>
</dbReference>
<dbReference type="Pfam" id="PF12796">
    <property type="entry name" value="Ank_2"/>
    <property type="match status" value="1"/>
</dbReference>
<reference evidence="4 5" key="1">
    <citation type="journal article" date="2010" name="Cell">
        <title>The genome of Naegleria gruberi illuminates early eukaryotic versatility.</title>
        <authorList>
            <person name="Fritz-Laylin L.K."/>
            <person name="Prochnik S.E."/>
            <person name="Ginger M.L."/>
            <person name="Dacks J.B."/>
            <person name="Carpenter M.L."/>
            <person name="Field M.C."/>
            <person name="Kuo A."/>
            <person name="Paredez A."/>
            <person name="Chapman J."/>
            <person name="Pham J."/>
            <person name="Shu S."/>
            <person name="Neupane R."/>
            <person name="Cipriano M."/>
            <person name="Mancuso J."/>
            <person name="Tu H."/>
            <person name="Salamov A."/>
            <person name="Lindquist E."/>
            <person name="Shapiro H."/>
            <person name="Lucas S."/>
            <person name="Grigoriev I.V."/>
            <person name="Cande W.Z."/>
            <person name="Fulton C."/>
            <person name="Rokhsar D.S."/>
            <person name="Dawson S.C."/>
        </authorList>
    </citation>
    <scope>NUCLEOTIDE SEQUENCE [LARGE SCALE GENOMIC DNA]</scope>
    <source>
        <strain evidence="4 5">NEG-M</strain>
    </source>
</reference>
<dbReference type="EMBL" id="GG738935">
    <property type="protein sequence ID" value="EFC36220.1"/>
    <property type="molecule type" value="Genomic_DNA"/>
</dbReference>
<dbReference type="GeneID" id="8860909"/>
<evidence type="ECO:0000256" key="1">
    <source>
        <dbReference type="PROSITE-ProRule" id="PRU00023"/>
    </source>
</evidence>
<dbReference type="InterPro" id="IPR002110">
    <property type="entry name" value="Ankyrin_rpt"/>
</dbReference>
<protein>
    <submittedName>
        <fullName evidence="4">Predicted protein</fullName>
    </submittedName>
</protein>
<dbReference type="PROSITE" id="PS50088">
    <property type="entry name" value="ANK_REPEAT"/>
    <property type="match status" value="1"/>
</dbReference>
<proteinExistence type="predicted"/>
<keyword evidence="3" id="KW-1133">Transmembrane helix</keyword>
<accession>D2W3Y9</accession>
<evidence type="ECO:0000256" key="2">
    <source>
        <dbReference type="SAM" id="MobiDB-lite"/>
    </source>
</evidence>
<feature type="compositionally biased region" description="Low complexity" evidence="2">
    <location>
        <begin position="207"/>
        <end position="219"/>
    </location>
</feature>
<sequence>MITCYRVEEERYKGTGNSKMLEDTSIGKETKANELKVLIDSGLNPLIAMRKCCFVNNLECATYLIDNGIVHINDICEESHNFSWLHYCTHYNSIEIVKYLIENGIDVNIRESRNGNTAQECLTRNIISTILNFCTNQDFLKQFMQEQGIVLKYGENLPILESKFIERVILNKAIGVKIKPLIRIYYMLSILKMIENCDDSDSDGNESTVSNTSSSFDSNDGGETKKGFMKVILEIVILLMALVLVIITLKPNKM</sequence>
<dbReference type="Proteomes" id="UP000006671">
    <property type="component" value="Unassembled WGS sequence"/>
</dbReference>
<feature type="transmembrane region" description="Helical" evidence="3">
    <location>
        <begin position="231"/>
        <end position="249"/>
    </location>
</feature>
<gene>
    <name evidence="4" type="ORF">NAEGRDRAFT_76115</name>
</gene>
<keyword evidence="5" id="KW-1185">Reference proteome</keyword>
<feature type="repeat" description="ANK" evidence="1">
    <location>
        <begin position="80"/>
        <end position="112"/>
    </location>
</feature>
<evidence type="ECO:0000313" key="4">
    <source>
        <dbReference type="EMBL" id="EFC36220.1"/>
    </source>
</evidence>
<dbReference type="KEGG" id="ngr:NAEGRDRAFT_76115"/>
<dbReference type="OrthoDB" id="5948321at2759"/>
<organism evidence="5">
    <name type="scientific">Naegleria gruberi</name>
    <name type="common">Amoeba</name>
    <dbReference type="NCBI Taxonomy" id="5762"/>
    <lineage>
        <taxon>Eukaryota</taxon>
        <taxon>Discoba</taxon>
        <taxon>Heterolobosea</taxon>
        <taxon>Tetramitia</taxon>
        <taxon>Eutetramitia</taxon>
        <taxon>Vahlkampfiidae</taxon>
        <taxon>Naegleria</taxon>
    </lineage>
</organism>
<evidence type="ECO:0000256" key="3">
    <source>
        <dbReference type="SAM" id="Phobius"/>
    </source>
</evidence>
<feature type="region of interest" description="Disordered" evidence="2">
    <location>
        <begin position="202"/>
        <end position="221"/>
    </location>
</feature>
<dbReference type="AlphaFoldDB" id="D2W3Y9"/>
<dbReference type="VEuPathDB" id="AmoebaDB:NAEGRDRAFT_76115"/>
<evidence type="ECO:0000313" key="5">
    <source>
        <dbReference type="Proteomes" id="UP000006671"/>
    </source>
</evidence>
<keyword evidence="3" id="KW-0472">Membrane</keyword>
<keyword evidence="3" id="KW-0812">Transmembrane</keyword>
<dbReference type="SMART" id="SM00248">
    <property type="entry name" value="ANK"/>
    <property type="match status" value="2"/>
</dbReference>
<dbReference type="InterPro" id="IPR036770">
    <property type="entry name" value="Ankyrin_rpt-contain_sf"/>
</dbReference>